<gene>
    <name evidence="2" type="ORF">PAC_14788</name>
</gene>
<sequence length="685" mass="77292">MEKNQSTEWDPSFVAFLLDNLGRCLNSICPDFLRAMFEEEENSALGSKYRAFGCIEHPEGFSCHGCKFKHKKASGLRYHYDLHPSHSEDETATSTLQVAPIEALISNQEPPDDILSLKDESHSSGNEIDRDDLRHNGFEVERQPNRNGSSANDESESSGNEIDRDDLRHNGFEVERQPNRNGSSANDESESVKGVDSLQEKMTHIMLEDLSPWQGQRVTLMPFCFRSWERNIAMFPGTPVKTSSVLSGELNTSLTCPSFLLSNPRRLRVHQHLSIMRSKIQPPSQSSLTNTPSVSKVNRDAHSQGSLAQNLSTLSLSTIKKTGSERKDYLIKSSGSEIIFSDPEGNNKMGLRDFFNTSNGPEFESWRDKIDQMIAFLFSTGVANSDWNCRIDNHSGRDRFMATRGNISYSLRRIITQEEGKAVHTTLVVEYTTLTYAEEGDLSTLVPTPRGKFRIDYSFDHWQDQNGNEVKIFAPSQRMPLPNLQKLSESQAPTKVQLSGNGENSTGIVSFTPSVLLLWKAAYLDAVEVYSGVRKKCVPLYTISPHEAKFELSPRQQSLADFQKRYAHHVLVLPAIFQEDIIKVFQHHSNKILIPFSELWSDDDSDTRSDCSSIALSEDSWTDVEPADPPKLDSRVFAVLVTHPSRAEHQAFIAQLCLQHINVIVCSEEFDTSWLPVKHVVYREK</sequence>
<protein>
    <submittedName>
        <fullName evidence="2">Uncharacterized protein</fullName>
    </submittedName>
</protein>
<feature type="region of interest" description="Disordered" evidence="1">
    <location>
        <begin position="278"/>
        <end position="304"/>
    </location>
</feature>
<dbReference type="OrthoDB" id="10457858at2759"/>
<proteinExistence type="predicted"/>
<dbReference type="AlphaFoldDB" id="A0A1L7XIP3"/>
<evidence type="ECO:0000313" key="3">
    <source>
        <dbReference type="Proteomes" id="UP000184330"/>
    </source>
</evidence>
<feature type="region of interest" description="Disordered" evidence="1">
    <location>
        <begin position="106"/>
        <end position="195"/>
    </location>
</feature>
<keyword evidence="3" id="KW-1185">Reference proteome</keyword>
<evidence type="ECO:0000313" key="2">
    <source>
        <dbReference type="EMBL" id="CZR64888.1"/>
    </source>
</evidence>
<feature type="compositionally biased region" description="Basic and acidic residues" evidence="1">
    <location>
        <begin position="115"/>
        <end position="144"/>
    </location>
</feature>
<evidence type="ECO:0000256" key="1">
    <source>
        <dbReference type="SAM" id="MobiDB-lite"/>
    </source>
</evidence>
<dbReference type="EMBL" id="FJOG01000028">
    <property type="protein sequence ID" value="CZR64888.1"/>
    <property type="molecule type" value="Genomic_DNA"/>
</dbReference>
<reference evidence="2 3" key="1">
    <citation type="submission" date="2016-03" db="EMBL/GenBank/DDBJ databases">
        <authorList>
            <person name="Ploux O."/>
        </authorList>
    </citation>
    <scope>NUCLEOTIDE SEQUENCE [LARGE SCALE GENOMIC DNA]</scope>
    <source>
        <strain evidence="2 3">UAMH 11012</strain>
    </source>
</reference>
<dbReference type="Proteomes" id="UP000184330">
    <property type="component" value="Unassembled WGS sequence"/>
</dbReference>
<accession>A0A1L7XIP3</accession>
<feature type="compositionally biased region" description="Polar residues" evidence="1">
    <location>
        <begin position="145"/>
        <end position="160"/>
    </location>
</feature>
<feature type="compositionally biased region" description="Polar residues" evidence="1">
    <location>
        <begin position="281"/>
        <end position="296"/>
    </location>
</feature>
<feature type="compositionally biased region" description="Basic and acidic residues" evidence="1">
    <location>
        <begin position="161"/>
        <end position="178"/>
    </location>
</feature>
<name>A0A1L7XIP3_9HELO</name>
<organism evidence="2 3">
    <name type="scientific">Phialocephala subalpina</name>
    <dbReference type="NCBI Taxonomy" id="576137"/>
    <lineage>
        <taxon>Eukaryota</taxon>
        <taxon>Fungi</taxon>
        <taxon>Dikarya</taxon>
        <taxon>Ascomycota</taxon>
        <taxon>Pezizomycotina</taxon>
        <taxon>Leotiomycetes</taxon>
        <taxon>Helotiales</taxon>
        <taxon>Mollisiaceae</taxon>
        <taxon>Phialocephala</taxon>
        <taxon>Phialocephala fortinii species complex</taxon>
    </lineage>
</organism>